<proteinExistence type="predicted"/>
<organism evidence="1 2">
    <name type="scientific">[Candida] jaroonii</name>
    <dbReference type="NCBI Taxonomy" id="467808"/>
    <lineage>
        <taxon>Eukaryota</taxon>
        <taxon>Fungi</taxon>
        <taxon>Dikarya</taxon>
        <taxon>Ascomycota</taxon>
        <taxon>Saccharomycotina</taxon>
        <taxon>Pichiomycetes</taxon>
        <taxon>Debaryomycetaceae</taxon>
        <taxon>Yamadazyma</taxon>
    </lineage>
</organism>
<accession>A0ACA9YA97</accession>
<dbReference type="Proteomes" id="UP001152531">
    <property type="component" value="Unassembled WGS sequence"/>
</dbReference>
<comment type="caution">
    <text evidence="1">The sequence shown here is derived from an EMBL/GenBank/DDBJ whole genome shotgun (WGS) entry which is preliminary data.</text>
</comment>
<sequence>MNLSSLLSKEISKKRKSKLKKEKSKKQKIQEEIAVPDTPDNVVENVEEPLTPKQLQISNLSDKEIENRLKEYNAFDSESNRIEKVKKLWYLDKQKDKEERYKIQRDKESKVDKLFRLDEITNLKYKSKLLIQLRVYIKFLVNSWDQYVQDPTVEDESNQRELLDTTKIELVVLLYNLRSDKLNDDMVTSLSTIVYYLQSKEYLKANESYIKLSIGNVAWPIGVSGYNIHERSADSKITGESNTANIMIDEPTRKWMTAIKRLITFHEQHPDISTIDSS</sequence>
<name>A0ACA9YA97_9ASCO</name>
<evidence type="ECO:0000313" key="2">
    <source>
        <dbReference type="Proteomes" id="UP001152531"/>
    </source>
</evidence>
<keyword evidence="2" id="KW-1185">Reference proteome</keyword>
<dbReference type="EMBL" id="CALSDN010000007">
    <property type="protein sequence ID" value="CAH6721981.1"/>
    <property type="molecule type" value="Genomic_DNA"/>
</dbReference>
<evidence type="ECO:0000313" key="1">
    <source>
        <dbReference type="EMBL" id="CAH6721981.1"/>
    </source>
</evidence>
<gene>
    <name evidence="1" type="ORF">CLIB1444_07S06810</name>
</gene>
<protein>
    <submittedName>
        <fullName evidence="1">Pre-mRNA-splicing factor 18</fullName>
    </submittedName>
</protein>
<reference evidence="1" key="1">
    <citation type="submission" date="2022-06" db="EMBL/GenBank/DDBJ databases">
        <authorList>
            <person name="Legras J.-L."/>
            <person name="Devillers H."/>
            <person name="Grondin C."/>
        </authorList>
    </citation>
    <scope>NUCLEOTIDE SEQUENCE</scope>
    <source>
        <strain evidence="1">CLIB 1444</strain>
    </source>
</reference>